<keyword evidence="1" id="KW-1133">Transmembrane helix</keyword>
<accession>A0A7L9CBW9</accession>
<feature type="transmembrane region" description="Helical" evidence="1">
    <location>
        <begin position="133"/>
        <end position="156"/>
    </location>
</feature>
<feature type="transmembrane region" description="Helical" evidence="1">
    <location>
        <begin position="199"/>
        <end position="217"/>
    </location>
</feature>
<feature type="transmembrane region" description="Helical" evidence="1">
    <location>
        <begin position="176"/>
        <end position="192"/>
    </location>
</feature>
<feature type="transmembrane region" description="Helical" evidence="1">
    <location>
        <begin position="28"/>
        <end position="54"/>
    </location>
</feature>
<keyword evidence="1" id="KW-0472">Membrane</keyword>
<dbReference type="EMBL" id="MT936298">
    <property type="protein sequence ID" value="QOJ38401.1"/>
    <property type="molecule type" value="Genomic_RNA"/>
</dbReference>
<proteinExistence type="predicted"/>
<name>A0A7L9CBW9_9CLOS</name>
<sequence length="255" mass="29073">MSVMPGINGGLRKGSVYILFYIDDNNSLYLLMGPLCIILDNLDFWVIVINSLLLGLKMYCYLKSSVTVLLVLVIDSLMDTVFQLLNWLNNKYKNDFILAVAYISVMLTQLYPLHLVSMSLINLENYGRKNTRAVTVMVLSVLLTQIFSKIVLYIIGRVRYNLVENDSLIADQLYDILTTIISIIFFIPIIHFHAPVSNLLDYWGTIALVLLTLSFWLSNWYKRKELLDGSDVRDNPSSESMFPAHSIDELAVDVS</sequence>
<protein>
    <submittedName>
        <fullName evidence="2">P25</fullName>
    </submittedName>
</protein>
<keyword evidence="1" id="KW-0812">Transmembrane</keyword>
<reference evidence="2" key="1">
    <citation type="submission" date="2020-08" db="EMBL/GenBank/DDBJ databases">
        <title>High throughput sequencing combined with conventional Sanger sequencing revealed high molecular diversity in AcV-1 population from kiwifruit grown in China.</title>
        <authorList>
            <person name="Hong N."/>
            <person name="Wen S."/>
        </authorList>
    </citation>
    <scope>NUCLEOTIDE SEQUENCE</scope>
    <source>
        <strain evidence="2">JX-c10084</strain>
    </source>
</reference>
<evidence type="ECO:0000256" key="1">
    <source>
        <dbReference type="SAM" id="Phobius"/>
    </source>
</evidence>
<evidence type="ECO:0000313" key="2">
    <source>
        <dbReference type="EMBL" id="QOJ38401.1"/>
    </source>
</evidence>
<feature type="transmembrane region" description="Helical" evidence="1">
    <location>
        <begin position="97"/>
        <end position="121"/>
    </location>
</feature>
<feature type="transmembrane region" description="Helical" evidence="1">
    <location>
        <begin position="66"/>
        <end position="85"/>
    </location>
</feature>
<organism evidence="2">
    <name type="scientific">Olivavirus actinidiae</name>
    <dbReference type="NCBI Taxonomy" id="2024724"/>
    <lineage>
        <taxon>Viruses</taxon>
        <taxon>Riboviria</taxon>
        <taxon>Orthornavirae</taxon>
        <taxon>Kitrinoviricota</taxon>
        <taxon>Alsuviricetes</taxon>
        <taxon>Martellivirales</taxon>
        <taxon>Closteroviridae</taxon>
        <taxon>Olivavirus</taxon>
    </lineage>
</organism>